<dbReference type="GeneID" id="88175953"/>
<evidence type="ECO:0000313" key="2">
    <source>
        <dbReference type="EMBL" id="WPK27502.1"/>
    </source>
</evidence>
<gene>
    <name evidence="2" type="ORF">PUMCH_004893</name>
</gene>
<dbReference type="EMBL" id="CP138899">
    <property type="protein sequence ID" value="WPK27502.1"/>
    <property type="molecule type" value="Genomic_DNA"/>
</dbReference>
<protein>
    <submittedName>
        <fullName evidence="2">Uncharacterized protein</fullName>
    </submittedName>
</protein>
<accession>A0AAX4HGV0</accession>
<feature type="compositionally biased region" description="Polar residues" evidence="1">
    <location>
        <begin position="275"/>
        <end position="292"/>
    </location>
</feature>
<dbReference type="RefSeq" id="XP_062879880.1">
    <property type="nucleotide sequence ID" value="XM_063023810.1"/>
</dbReference>
<feature type="compositionally biased region" description="Polar residues" evidence="1">
    <location>
        <begin position="304"/>
        <end position="313"/>
    </location>
</feature>
<proteinExistence type="predicted"/>
<dbReference type="AlphaFoldDB" id="A0AAX4HGV0"/>
<sequence>MPPTIEELVDGLLPNNSKAAETAAAKSAAPVYPELLLHQLGNANRYYNSFQRYTRQFVANTNQNNVLQFSHSRLGLLLALKVLAWDQVDSEFSTTQLHTEPGRRTAAALISLGTANSLFSWALGEKYILARKLELQNKSTNSSSSSPKPKELQRATTPPVSRYKQSMTQRISNVVEKESNKFIQDRIQIIKAHHLEQASRKIDERKKRDHELYLRRIRNKENEYEQAIKAAIASKDLEKRSLGIFGSLFGISSKSISSSFILNISDDTETKLSDTENSMRTSVESCASRSSRPGTPTPTPKTFLRNSLKSSRPASPAIPQAEASPKKNTAKKPYDPYLPSSYPVADDSLPVANFPSQDLLL</sequence>
<name>A0AAX4HGV0_9ASCO</name>
<dbReference type="KEGG" id="asau:88175953"/>
<feature type="compositionally biased region" description="Polar residues" evidence="1">
    <location>
        <begin position="154"/>
        <end position="166"/>
    </location>
</feature>
<feature type="region of interest" description="Disordered" evidence="1">
    <location>
        <begin position="138"/>
        <end position="166"/>
    </location>
</feature>
<keyword evidence="3" id="KW-1185">Reference proteome</keyword>
<dbReference type="Proteomes" id="UP001338582">
    <property type="component" value="Chromosome 6"/>
</dbReference>
<feature type="compositionally biased region" description="Low complexity" evidence="1">
    <location>
        <begin position="138"/>
        <end position="147"/>
    </location>
</feature>
<organism evidence="2 3">
    <name type="scientific">Australozyma saopauloensis</name>
    <dbReference type="NCBI Taxonomy" id="291208"/>
    <lineage>
        <taxon>Eukaryota</taxon>
        <taxon>Fungi</taxon>
        <taxon>Dikarya</taxon>
        <taxon>Ascomycota</taxon>
        <taxon>Saccharomycotina</taxon>
        <taxon>Pichiomycetes</taxon>
        <taxon>Metschnikowiaceae</taxon>
        <taxon>Australozyma</taxon>
    </lineage>
</organism>
<evidence type="ECO:0000313" key="3">
    <source>
        <dbReference type="Proteomes" id="UP001338582"/>
    </source>
</evidence>
<feature type="region of interest" description="Disordered" evidence="1">
    <location>
        <begin position="272"/>
        <end position="361"/>
    </location>
</feature>
<reference evidence="2 3" key="1">
    <citation type="submission" date="2023-10" db="EMBL/GenBank/DDBJ databases">
        <title>Draft Genome Sequence of Candida saopaulonensis from a very Premature Infant with Sepsis.</title>
        <authorList>
            <person name="Ning Y."/>
            <person name="Dai R."/>
            <person name="Xiao M."/>
            <person name="Xu Y."/>
            <person name="Yan Q."/>
            <person name="Zhang L."/>
        </authorList>
    </citation>
    <scope>NUCLEOTIDE SEQUENCE [LARGE SCALE GENOMIC DNA]</scope>
    <source>
        <strain evidence="2 3">19XY460</strain>
    </source>
</reference>
<evidence type="ECO:0000256" key="1">
    <source>
        <dbReference type="SAM" id="MobiDB-lite"/>
    </source>
</evidence>